<gene>
    <name evidence="1" type="ORF">LCGC14_2634440</name>
</gene>
<accession>A0A0F9CRQ6</accession>
<comment type="caution">
    <text evidence="1">The sequence shown here is derived from an EMBL/GenBank/DDBJ whole genome shotgun (WGS) entry which is preliminary data.</text>
</comment>
<organism evidence="1">
    <name type="scientific">marine sediment metagenome</name>
    <dbReference type="NCBI Taxonomy" id="412755"/>
    <lineage>
        <taxon>unclassified sequences</taxon>
        <taxon>metagenomes</taxon>
        <taxon>ecological metagenomes</taxon>
    </lineage>
</organism>
<name>A0A0F9CRQ6_9ZZZZ</name>
<dbReference type="AlphaFoldDB" id="A0A0F9CRQ6"/>
<reference evidence="1" key="1">
    <citation type="journal article" date="2015" name="Nature">
        <title>Complex archaea that bridge the gap between prokaryotes and eukaryotes.</title>
        <authorList>
            <person name="Spang A."/>
            <person name="Saw J.H."/>
            <person name="Jorgensen S.L."/>
            <person name="Zaremba-Niedzwiedzka K."/>
            <person name="Martijn J."/>
            <person name="Lind A.E."/>
            <person name="van Eijk R."/>
            <person name="Schleper C."/>
            <person name="Guy L."/>
            <person name="Ettema T.J."/>
        </authorList>
    </citation>
    <scope>NUCLEOTIDE SEQUENCE</scope>
</reference>
<feature type="non-terminal residue" evidence="1">
    <location>
        <position position="1"/>
    </location>
</feature>
<evidence type="ECO:0000313" key="1">
    <source>
        <dbReference type="EMBL" id="KKK99271.1"/>
    </source>
</evidence>
<proteinExistence type="predicted"/>
<sequence length="67" mass="7143">CNVIPPYSIPTGGAVIFLDYQKAKLCGVLHILCISKHRCTKTFLKLVVPFLYTGVDASGLYPGSASG</sequence>
<dbReference type="EMBL" id="LAZR01045275">
    <property type="protein sequence ID" value="KKK99271.1"/>
    <property type="molecule type" value="Genomic_DNA"/>
</dbReference>
<protein>
    <submittedName>
        <fullName evidence="1">Uncharacterized protein</fullName>
    </submittedName>
</protein>